<dbReference type="Proteomes" id="UP000815677">
    <property type="component" value="Unassembled WGS sequence"/>
</dbReference>
<feature type="region of interest" description="Disordered" evidence="12">
    <location>
        <begin position="345"/>
        <end position="379"/>
    </location>
</feature>
<feature type="compositionally biased region" description="Pro residues" evidence="12">
    <location>
        <begin position="359"/>
        <end position="373"/>
    </location>
</feature>
<feature type="compositionally biased region" description="Polar residues" evidence="12">
    <location>
        <begin position="496"/>
        <end position="505"/>
    </location>
</feature>
<gene>
    <name evidence="15" type="ORF">MCHLO_04723</name>
</gene>
<evidence type="ECO:0000259" key="13">
    <source>
        <dbReference type="SMART" id="SM00382"/>
    </source>
</evidence>
<keyword evidence="5" id="KW-0999">Mitochondrion inner membrane</keyword>
<evidence type="ECO:0000256" key="9">
    <source>
        <dbReference type="ARBA" id="ARBA00023128"/>
    </source>
</evidence>
<evidence type="ECO:0000256" key="11">
    <source>
        <dbReference type="ARBA" id="ARBA00048778"/>
    </source>
</evidence>
<keyword evidence="6" id="KW-0378">Hydrolase</keyword>
<keyword evidence="8" id="KW-1133">Transmembrane helix</keyword>
<sequence length="620" mass="68365">MATYFTIAQQVLSAFNANGASLNATGSANATTTSSPPNLSDFSSIVAFLFSFGALTDWLKLIVFGGALEMLRRFAFSTYGKLISSFWITASFHEDDSSYEWMMVWLSKRSSFQSAREVEVSTRSFGLNSNALIVPGESSEDDLSVLSGRRIAYLPSPALSYSLWYHRRFMTVTRVQTQTGYYGQKEETLQVNILTRSHRVLNELLLEAKKEYMSASEHSISIYVSDTNNSWRNVASRPKRNLSSIILDPGVAELLVDDARDFLESKSWYAARGIPFRRGYLLYGAPGSGKTSIISSIAGELALDVYIVSLSRVGLDDAALSELISDLPEKCICLMEDIDCAFSQNLNRDEPSKPTAGPNGPPIPEGAPPPPPTIITGAPTSRITLSGLLNALDGVAAQEGRILYATTNKYTSLDPALCRPGRMDIHVEFKLASKYQARRLFNQFYLPFDEKEAEKNKEKREKEKQSGKEEAPEDDADDSGYNSADENAELEVASKLASTPENASDSKPAYFGTSHREHAPKLRPKQIAVLAERFAEAIPDREMSMAALQGYLMTHKIRPYEAVRAAKEWVASEREAKVKRERAQAAKVLAEVEAAAAAAAAKEEENEKEAQDSETPKTDV</sequence>
<dbReference type="Pfam" id="PF25426">
    <property type="entry name" value="AAA_lid_BCS1"/>
    <property type="match status" value="1"/>
</dbReference>
<dbReference type="InterPro" id="IPR014851">
    <property type="entry name" value="BCS1_N"/>
</dbReference>
<feature type="compositionally biased region" description="Basic and acidic residues" evidence="12">
    <location>
        <begin position="452"/>
        <end position="470"/>
    </location>
</feature>
<dbReference type="InterPro" id="IPR057495">
    <property type="entry name" value="AAA_lid_BCS1"/>
</dbReference>
<evidence type="ECO:0000256" key="2">
    <source>
        <dbReference type="ARBA" id="ARBA00007448"/>
    </source>
</evidence>
<dbReference type="Gene3D" id="3.40.50.300">
    <property type="entry name" value="P-loop containing nucleotide triphosphate hydrolases"/>
    <property type="match status" value="1"/>
</dbReference>
<feature type="region of interest" description="Disordered" evidence="12">
    <location>
        <begin position="597"/>
        <end position="620"/>
    </location>
</feature>
<dbReference type="PANTHER" id="PTHR23070">
    <property type="entry name" value="BCS1 AAA-TYPE ATPASE"/>
    <property type="match status" value="1"/>
</dbReference>
<evidence type="ECO:0000256" key="3">
    <source>
        <dbReference type="ARBA" id="ARBA00022692"/>
    </source>
</evidence>
<evidence type="ECO:0000256" key="1">
    <source>
        <dbReference type="ARBA" id="ARBA00004434"/>
    </source>
</evidence>
<dbReference type="InterPro" id="IPR003593">
    <property type="entry name" value="AAA+_ATPase"/>
</dbReference>
<dbReference type="SMART" id="SM01024">
    <property type="entry name" value="BCS1_N"/>
    <property type="match status" value="1"/>
</dbReference>
<evidence type="ECO:0000256" key="8">
    <source>
        <dbReference type="ARBA" id="ARBA00022989"/>
    </source>
</evidence>
<feature type="domain" description="AAA+ ATPase" evidence="13">
    <location>
        <begin position="276"/>
        <end position="433"/>
    </location>
</feature>
<dbReference type="SMART" id="SM00382">
    <property type="entry name" value="AAA"/>
    <property type="match status" value="1"/>
</dbReference>
<dbReference type="InterPro" id="IPR003959">
    <property type="entry name" value="ATPase_AAA_core"/>
</dbReference>
<evidence type="ECO:0000259" key="14">
    <source>
        <dbReference type="SMART" id="SM01024"/>
    </source>
</evidence>
<keyword evidence="10" id="KW-0472">Membrane</keyword>
<reference evidence="15" key="1">
    <citation type="submission" date="2014-09" db="EMBL/GenBank/DDBJ databases">
        <title>Genome sequence of the luminous mushroom Mycena chlorophos for searching fungal bioluminescence genes.</title>
        <authorList>
            <person name="Tanaka Y."/>
            <person name="Kasuga D."/>
            <person name="Oba Y."/>
            <person name="Hase S."/>
            <person name="Sato K."/>
            <person name="Oba Y."/>
            <person name="Sakakibara Y."/>
        </authorList>
    </citation>
    <scope>NUCLEOTIDE SEQUENCE</scope>
</reference>
<comment type="subcellular location">
    <subcellularLocation>
        <location evidence="1">Mitochondrion inner membrane</location>
        <topology evidence="1">Single-pass membrane protein</topology>
    </subcellularLocation>
</comment>
<feature type="compositionally biased region" description="Basic and acidic residues" evidence="12">
    <location>
        <begin position="601"/>
        <end position="620"/>
    </location>
</feature>
<keyword evidence="9" id="KW-0496">Mitochondrion</keyword>
<dbReference type="SUPFAM" id="SSF52540">
    <property type="entry name" value="P-loop containing nucleoside triphosphate hydrolases"/>
    <property type="match status" value="1"/>
</dbReference>
<evidence type="ECO:0000256" key="4">
    <source>
        <dbReference type="ARBA" id="ARBA00022741"/>
    </source>
</evidence>
<comment type="similarity">
    <text evidence="2">Belongs to the AAA ATPase family. BCS1 subfamily.</text>
</comment>
<protein>
    <submittedName>
        <fullName evidence="15">Mitochondrial chaperone BCS1</fullName>
    </submittedName>
</protein>
<keyword evidence="4" id="KW-0547">Nucleotide-binding</keyword>
<keyword evidence="16" id="KW-1185">Reference proteome</keyword>
<proteinExistence type="inferred from homology"/>
<name>A0ABQ0L7W7_MYCCL</name>
<evidence type="ECO:0000256" key="12">
    <source>
        <dbReference type="SAM" id="MobiDB-lite"/>
    </source>
</evidence>
<organism evidence="15 16">
    <name type="scientific">Mycena chlorophos</name>
    <name type="common">Agaric fungus</name>
    <name type="synonym">Agaricus chlorophos</name>
    <dbReference type="NCBI Taxonomy" id="658473"/>
    <lineage>
        <taxon>Eukaryota</taxon>
        <taxon>Fungi</taxon>
        <taxon>Dikarya</taxon>
        <taxon>Basidiomycota</taxon>
        <taxon>Agaricomycotina</taxon>
        <taxon>Agaricomycetes</taxon>
        <taxon>Agaricomycetidae</taxon>
        <taxon>Agaricales</taxon>
        <taxon>Marasmiineae</taxon>
        <taxon>Mycenaceae</taxon>
        <taxon>Mycena</taxon>
    </lineage>
</organism>
<evidence type="ECO:0000256" key="10">
    <source>
        <dbReference type="ARBA" id="ARBA00023136"/>
    </source>
</evidence>
<evidence type="ECO:0000256" key="5">
    <source>
        <dbReference type="ARBA" id="ARBA00022792"/>
    </source>
</evidence>
<comment type="catalytic activity">
    <reaction evidence="11">
        <text>ATP + H2O = ADP + phosphate + H(+)</text>
        <dbReference type="Rhea" id="RHEA:13065"/>
        <dbReference type="ChEBI" id="CHEBI:15377"/>
        <dbReference type="ChEBI" id="CHEBI:15378"/>
        <dbReference type="ChEBI" id="CHEBI:30616"/>
        <dbReference type="ChEBI" id="CHEBI:43474"/>
        <dbReference type="ChEBI" id="CHEBI:456216"/>
    </reaction>
    <physiologicalReaction direction="left-to-right" evidence="11">
        <dbReference type="Rhea" id="RHEA:13066"/>
    </physiologicalReaction>
</comment>
<feature type="region of interest" description="Disordered" evidence="12">
    <location>
        <begin position="452"/>
        <end position="518"/>
    </location>
</feature>
<keyword evidence="7" id="KW-0067">ATP-binding</keyword>
<evidence type="ECO:0000313" key="15">
    <source>
        <dbReference type="EMBL" id="GAT47258.1"/>
    </source>
</evidence>
<evidence type="ECO:0000256" key="7">
    <source>
        <dbReference type="ARBA" id="ARBA00022840"/>
    </source>
</evidence>
<dbReference type="EMBL" id="DF843281">
    <property type="protein sequence ID" value="GAT47258.1"/>
    <property type="molecule type" value="Genomic_DNA"/>
</dbReference>
<accession>A0ABQ0L7W7</accession>
<evidence type="ECO:0000256" key="6">
    <source>
        <dbReference type="ARBA" id="ARBA00022801"/>
    </source>
</evidence>
<evidence type="ECO:0000313" key="16">
    <source>
        <dbReference type="Proteomes" id="UP000815677"/>
    </source>
</evidence>
<dbReference type="InterPro" id="IPR027417">
    <property type="entry name" value="P-loop_NTPase"/>
</dbReference>
<keyword evidence="3" id="KW-0812">Transmembrane</keyword>
<feature type="domain" description="BCS1 N-terminal" evidence="14">
    <location>
        <begin position="62"/>
        <end position="245"/>
    </location>
</feature>
<dbReference type="InterPro" id="IPR050747">
    <property type="entry name" value="Mitochondrial_chaperone_BCS1"/>
</dbReference>
<dbReference type="Pfam" id="PF00004">
    <property type="entry name" value="AAA"/>
    <property type="match status" value="2"/>
</dbReference>
<dbReference type="Pfam" id="PF08740">
    <property type="entry name" value="BCS1_N"/>
    <property type="match status" value="1"/>
</dbReference>